<dbReference type="GO" id="GO:0005524">
    <property type="term" value="F:ATP binding"/>
    <property type="evidence" value="ECO:0007669"/>
    <property type="project" value="UniProtKB-KW"/>
</dbReference>
<keyword evidence="1 5" id="KW-0474">Menaquinone biosynthesis</keyword>
<comment type="function">
    <text evidence="5">Converts 2-succinylbenzoate (OSB) to 2-succinylbenzoyl-CoA (OSB-CoA).</text>
</comment>
<dbReference type="InterPro" id="IPR010192">
    <property type="entry name" value="MenE"/>
</dbReference>
<organism evidence="8 10">
    <name type="scientific">Listeria booriae</name>
    <dbReference type="NCBI Taxonomy" id="1552123"/>
    <lineage>
        <taxon>Bacteria</taxon>
        <taxon>Bacillati</taxon>
        <taxon>Bacillota</taxon>
        <taxon>Bacilli</taxon>
        <taxon>Bacillales</taxon>
        <taxon>Listeriaceae</taxon>
        <taxon>Listeria</taxon>
    </lineage>
</organism>
<comment type="catalytic activity">
    <reaction evidence="5">
        <text>2-succinylbenzoate + ATP + CoA = 2-succinylbenzoyl-CoA + AMP + diphosphate</text>
        <dbReference type="Rhea" id="RHEA:17009"/>
        <dbReference type="ChEBI" id="CHEBI:18325"/>
        <dbReference type="ChEBI" id="CHEBI:30616"/>
        <dbReference type="ChEBI" id="CHEBI:33019"/>
        <dbReference type="ChEBI" id="CHEBI:57287"/>
        <dbReference type="ChEBI" id="CHEBI:57364"/>
        <dbReference type="ChEBI" id="CHEBI:456215"/>
        <dbReference type="EC" id="6.2.1.26"/>
    </reaction>
</comment>
<dbReference type="Gene3D" id="3.30.300.30">
    <property type="match status" value="1"/>
</dbReference>
<dbReference type="EMBL" id="JAARPT010000006">
    <property type="protein sequence ID" value="MBC1402093.1"/>
    <property type="molecule type" value="Genomic_DNA"/>
</dbReference>
<keyword evidence="3 5" id="KW-0547">Nucleotide-binding</keyword>
<proteinExistence type="inferred from homology"/>
<dbReference type="CDD" id="cd05912">
    <property type="entry name" value="OSB_CoA_lg"/>
    <property type="match status" value="1"/>
</dbReference>
<gene>
    <name evidence="5" type="primary">menE</name>
    <name evidence="8" type="ORF">HB836_10940</name>
    <name evidence="9" type="ORF">HB904_16730</name>
</gene>
<comment type="pathway">
    <text evidence="5">Quinol/quinone metabolism; 1,4-dihydroxy-2-naphthoate biosynthesis; 1,4-dihydroxy-2-naphthoate from chorismate: step 5/7.</text>
</comment>
<comment type="caution">
    <text evidence="8">The sequence shown here is derived from an EMBL/GenBank/DDBJ whole genome shotgun (WGS) entry which is preliminary data.</text>
</comment>
<dbReference type="UniPathway" id="UPA01057">
    <property type="reaction ID" value="UER00166"/>
</dbReference>
<evidence type="ECO:0000256" key="1">
    <source>
        <dbReference type="ARBA" id="ARBA00022428"/>
    </source>
</evidence>
<evidence type="ECO:0000313" key="8">
    <source>
        <dbReference type="EMBL" id="MBC1402093.1"/>
    </source>
</evidence>
<dbReference type="InterPro" id="IPR042099">
    <property type="entry name" value="ANL_N_sf"/>
</dbReference>
<dbReference type="RefSeq" id="WP_185406390.1">
    <property type="nucleotide sequence ID" value="NZ_JAARPT010000006.1"/>
</dbReference>
<evidence type="ECO:0000256" key="4">
    <source>
        <dbReference type="ARBA" id="ARBA00022840"/>
    </source>
</evidence>
<dbReference type="SUPFAM" id="SSF56801">
    <property type="entry name" value="Acetyl-CoA synthetase-like"/>
    <property type="match status" value="1"/>
</dbReference>
<dbReference type="EC" id="6.2.1.26" evidence="5"/>
<dbReference type="FunFam" id="3.30.300.30:FF:000008">
    <property type="entry name" value="2,3-dihydroxybenzoate-AMP ligase"/>
    <property type="match status" value="1"/>
</dbReference>
<keyword evidence="2 5" id="KW-0436">Ligase</keyword>
<dbReference type="PANTHER" id="PTHR43767">
    <property type="entry name" value="LONG-CHAIN-FATTY-ACID--COA LIGASE"/>
    <property type="match status" value="1"/>
</dbReference>
<dbReference type="InterPro" id="IPR025110">
    <property type="entry name" value="AMP-bd_C"/>
</dbReference>
<dbReference type="UniPathway" id="UPA00079"/>
<dbReference type="InterPro" id="IPR045851">
    <property type="entry name" value="AMP-bd_C_sf"/>
</dbReference>
<dbReference type="AlphaFoldDB" id="A0A841YPN6"/>
<dbReference type="InterPro" id="IPR000873">
    <property type="entry name" value="AMP-dep_synth/lig_dom"/>
</dbReference>
<dbReference type="Pfam" id="PF00501">
    <property type="entry name" value="AMP-binding"/>
    <property type="match status" value="1"/>
</dbReference>
<evidence type="ECO:0000313" key="10">
    <source>
        <dbReference type="Proteomes" id="UP000544413"/>
    </source>
</evidence>
<dbReference type="Proteomes" id="UP000574104">
    <property type="component" value="Unassembled WGS sequence"/>
</dbReference>
<evidence type="ECO:0000256" key="3">
    <source>
        <dbReference type="ARBA" id="ARBA00022741"/>
    </source>
</evidence>
<dbReference type="GO" id="GO:0008756">
    <property type="term" value="F:o-succinylbenzoate-CoA ligase activity"/>
    <property type="evidence" value="ECO:0007669"/>
    <property type="project" value="UniProtKB-UniRule"/>
</dbReference>
<evidence type="ECO:0000256" key="5">
    <source>
        <dbReference type="HAMAP-Rule" id="MF_00731"/>
    </source>
</evidence>
<name>A0A841YPN6_9LIST</name>
<dbReference type="NCBIfam" id="TIGR01923">
    <property type="entry name" value="menE"/>
    <property type="match status" value="1"/>
</dbReference>
<feature type="domain" description="AMP-dependent synthetase/ligase" evidence="6">
    <location>
        <begin position="7"/>
        <end position="341"/>
    </location>
</feature>
<evidence type="ECO:0000313" key="11">
    <source>
        <dbReference type="Proteomes" id="UP000574104"/>
    </source>
</evidence>
<keyword evidence="4 5" id="KW-0067">ATP-binding</keyword>
<evidence type="ECO:0000313" key="9">
    <source>
        <dbReference type="EMBL" id="MBC1617824.1"/>
    </source>
</evidence>
<dbReference type="EMBL" id="JAARSH010000015">
    <property type="protein sequence ID" value="MBC1617824.1"/>
    <property type="molecule type" value="Genomic_DNA"/>
</dbReference>
<feature type="domain" description="AMP-binding enzyme C-terminal" evidence="7">
    <location>
        <begin position="392"/>
        <end position="465"/>
    </location>
</feature>
<dbReference type="InterPro" id="IPR050237">
    <property type="entry name" value="ATP-dep_AMP-bd_enzyme"/>
</dbReference>
<dbReference type="PROSITE" id="PS00455">
    <property type="entry name" value="AMP_BINDING"/>
    <property type="match status" value="1"/>
</dbReference>
<protein>
    <recommendedName>
        <fullName evidence="5">2-succinylbenzoate--CoA ligase</fullName>
        <ecNumber evidence="5">6.2.1.26</ecNumber>
    </recommendedName>
    <alternativeName>
        <fullName evidence="5">o-succinylbenzoyl-CoA synthetase</fullName>
        <shortName evidence="5">OSB-CoA synthetase</shortName>
    </alternativeName>
</protein>
<dbReference type="Proteomes" id="UP000544413">
    <property type="component" value="Unassembled WGS sequence"/>
</dbReference>
<evidence type="ECO:0000259" key="6">
    <source>
        <dbReference type="Pfam" id="PF00501"/>
    </source>
</evidence>
<dbReference type="InterPro" id="IPR020845">
    <property type="entry name" value="AMP-binding_CS"/>
</dbReference>
<sequence>MELTNWLEKRVRLSPKRTALVFDGKQETFSEIYDAVQKVAGQLASFGVRDGMFVALLGRNDRDTFLMIHALQQLGAKTVFLNNRLTATEMGYQIRDARVERCLYAADFADVMANAAGDVRAVAFAEVMMAESSGVTQAVSHFPMETVASIMYTSGTTGKPKGVMQTFGNHWWSATGSMLNLGLQEGDSWLCAVPIFHISGLSILMRSVIYGIPVYLEEHFDAKRVDQFLRSGEVTIISVVTTMVQRLLDTYTKSYHPKFRCMLLGGGPASKAILESCFAKGIPLIQSFGMTETASQIVTLPPEDALQKIGASGKPLFPAEVKISDQDEILLKGPNITAGYLHNEAATQAAFDTNGWFRTGDIGYLDQDGFLFVQERRSDLIISGGENIYPTEIEHVLLEYPTVLEVAVVAKQDDKWGEVPVAFLVTSEETSEEQLHQFCEERLAKYKIPHQFHFLKELPKTASQKIQRHKLKKL</sequence>
<dbReference type="HAMAP" id="MF_00731">
    <property type="entry name" value="MenE"/>
    <property type="match status" value="1"/>
</dbReference>
<dbReference type="NCBIfam" id="NF002966">
    <property type="entry name" value="PRK03640.1"/>
    <property type="match status" value="1"/>
</dbReference>
<comment type="similarity">
    <text evidence="5">Belongs to the ATP-dependent AMP-binding enzyme family. MenE subfamily.</text>
</comment>
<evidence type="ECO:0000259" key="7">
    <source>
        <dbReference type="Pfam" id="PF13193"/>
    </source>
</evidence>
<comment type="pathway">
    <text evidence="5">Quinol/quinone metabolism; menaquinone biosynthesis.</text>
</comment>
<accession>A0A841YPN6</accession>
<dbReference type="PANTHER" id="PTHR43767:SF1">
    <property type="entry name" value="NONRIBOSOMAL PEPTIDE SYNTHASE PES1 (EUROFUNG)-RELATED"/>
    <property type="match status" value="1"/>
</dbReference>
<dbReference type="Pfam" id="PF13193">
    <property type="entry name" value="AMP-binding_C"/>
    <property type="match status" value="1"/>
</dbReference>
<dbReference type="Gene3D" id="3.40.50.12780">
    <property type="entry name" value="N-terminal domain of ligase-like"/>
    <property type="match status" value="1"/>
</dbReference>
<reference evidence="10 11" key="1">
    <citation type="submission" date="2020-03" db="EMBL/GenBank/DDBJ databases">
        <title>Soil Listeria distribution.</title>
        <authorList>
            <person name="Liao J."/>
            <person name="Wiedmann M."/>
        </authorList>
    </citation>
    <scope>NUCLEOTIDE SEQUENCE [LARGE SCALE GENOMIC DNA]</scope>
    <source>
        <strain evidence="9 11">FSL L7-1299</strain>
        <strain evidence="8 10">FSL L7-1658</strain>
    </source>
</reference>
<evidence type="ECO:0000256" key="2">
    <source>
        <dbReference type="ARBA" id="ARBA00022598"/>
    </source>
</evidence>
<dbReference type="GO" id="GO:0009234">
    <property type="term" value="P:menaquinone biosynthetic process"/>
    <property type="evidence" value="ECO:0007669"/>
    <property type="project" value="UniProtKB-UniRule"/>
</dbReference>